<feature type="domain" description="Sushi" evidence="6">
    <location>
        <begin position="213"/>
        <end position="272"/>
    </location>
</feature>
<dbReference type="OrthoDB" id="10051774at2759"/>
<keyword evidence="8" id="KW-1185">Reference proteome</keyword>
<protein>
    <recommendedName>
        <fullName evidence="6">Sushi domain-containing protein</fullName>
    </recommendedName>
</protein>
<dbReference type="Gene3D" id="2.10.70.10">
    <property type="entry name" value="Complement Module, domain 1"/>
    <property type="match status" value="9"/>
</dbReference>
<evidence type="ECO:0000256" key="4">
    <source>
        <dbReference type="PROSITE-ProRule" id="PRU00302"/>
    </source>
</evidence>
<evidence type="ECO:0000256" key="3">
    <source>
        <dbReference type="ARBA" id="ARBA00023157"/>
    </source>
</evidence>
<comment type="caution">
    <text evidence="4">Lacks conserved residue(s) required for the propagation of feature annotation.</text>
</comment>
<organism evidence="7 8">
    <name type="scientific">Leptobrachium leishanense</name>
    <name type="common">Leishan spiny toad</name>
    <dbReference type="NCBI Taxonomy" id="445787"/>
    <lineage>
        <taxon>Eukaryota</taxon>
        <taxon>Metazoa</taxon>
        <taxon>Chordata</taxon>
        <taxon>Craniata</taxon>
        <taxon>Vertebrata</taxon>
        <taxon>Euteleostomi</taxon>
        <taxon>Amphibia</taxon>
        <taxon>Batrachia</taxon>
        <taxon>Anura</taxon>
        <taxon>Pelobatoidea</taxon>
        <taxon>Megophryidae</taxon>
        <taxon>Leptobrachium</taxon>
    </lineage>
</organism>
<dbReference type="Proteomes" id="UP000694569">
    <property type="component" value="Unplaced"/>
</dbReference>
<dbReference type="Pfam" id="PF00084">
    <property type="entry name" value="Sushi"/>
    <property type="match status" value="6"/>
</dbReference>
<evidence type="ECO:0000313" key="7">
    <source>
        <dbReference type="Ensembl" id="ENSLLEP00000048521.1"/>
    </source>
</evidence>
<dbReference type="PANTHER" id="PTHR45785">
    <property type="entry name" value="COMPLEMENT FACTOR H-RELATED"/>
    <property type="match status" value="1"/>
</dbReference>
<evidence type="ECO:0000256" key="2">
    <source>
        <dbReference type="ARBA" id="ARBA00022729"/>
    </source>
</evidence>
<evidence type="ECO:0000256" key="5">
    <source>
        <dbReference type="SAM" id="SignalP"/>
    </source>
</evidence>
<sequence length="581" mass="65864">MKMLILGCLVLLLTVTPRYSAAPADPAPSCSVNRTDTIQFLPFKSAYKLDDIVESFCLEGYSLQGAKRSRCSSNGWEPALPTCEAPKCDRLPEIENGDVRGFSRYYYPSTQRLNSRIPYSCKGGYLTDRKMEHGDTRCTENGWSPKPKCTRFCLFFRAFVRNGRLRRFERDYLSGEKVDFTCNAGYLTPEGKSHGEMECLPDGGFTEAKCSPSVCPPPPGIDNGYHVAKLKAEYVHLDNMQYACNQGYNLEKGINQTVCRETQWKSIPVCRKAGARCSKPPAVQFGDFLGPNQQNYTSGFNLEYKCPEYYILVGNQRVTCKDGVWDEPPICLEPCTAKEKDMKEYNIRFKWTDANKLYSKHDEQFLFDCVEGFEITDSSLLRVKCNKGVIPYPKCNRIGSCLLLEETMKKQNIYLDRSSAIQDGEKVTFACIKGMIPENTLEGTCKMRVLNYPRCITATSCRLDQNQINIRNLELDLARNSEGYYGDGEDVHFVCKEGFRSVTGSVVGTCENTDLTYPTCIPERSCVLDHSALESKKLQQTPKYYYEDGESVTFICKPGFNALNQMTRKCEKKRLTYPRCG</sequence>
<dbReference type="InterPro" id="IPR035976">
    <property type="entry name" value="Sushi/SCR/CCP_sf"/>
</dbReference>
<accession>A0A8C5R907</accession>
<dbReference type="PROSITE" id="PS50923">
    <property type="entry name" value="SUSHI"/>
    <property type="match status" value="4"/>
</dbReference>
<evidence type="ECO:0000313" key="8">
    <source>
        <dbReference type="Proteomes" id="UP000694569"/>
    </source>
</evidence>
<dbReference type="InterPro" id="IPR051503">
    <property type="entry name" value="ComplSys_Reg/VirEntry_Med"/>
</dbReference>
<dbReference type="SUPFAM" id="SSF57535">
    <property type="entry name" value="Complement control module/SCR domain"/>
    <property type="match status" value="7"/>
</dbReference>
<reference evidence="7" key="1">
    <citation type="submission" date="2025-08" db="UniProtKB">
        <authorList>
            <consortium name="Ensembl"/>
        </authorList>
    </citation>
    <scope>IDENTIFICATION</scope>
</reference>
<dbReference type="GeneTree" id="ENSGT00940000154967"/>
<feature type="disulfide bond" evidence="4">
    <location>
        <begin position="277"/>
        <end position="320"/>
    </location>
</feature>
<dbReference type="AlphaFoldDB" id="A0A8C5R907"/>
<feature type="chain" id="PRO_5034854416" description="Sushi domain-containing protein" evidence="5">
    <location>
        <begin position="21"/>
        <end position="581"/>
    </location>
</feature>
<keyword evidence="3 4" id="KW-1015">Disulfide bond</keyword>
<dbReference type="Ensembl" id="ENSLLET00000050415.1">
    <property type="protein sequence ID" value="ENSLLEP00000048521.1"/>
    <property type="gene ID" value="ENSLLEG00000030585.1"/>
</dbReference>
<feature type="domain" description="Sushi" evidence="6">
    <location>
        <begin position="86"/>
        <end position="151"/>
    </location>
</feature>
<keyword evidence="1 4" id="KW-0768">Sushi</keyword>
<keyword evidence="2 5" id="KW-0732">Signal</keyword>
<dbReference type="PANTHER" id="PTHR45785:SF17">
    <property type="entry name" value="COAGULATION FACTOR XIII B CHAIN"/>
    <property type="match status" value="1"/>
</dbReference>
<name>A0A8C5R907_9ANUR</name>
<evidence type="ECO:0000256" key="1">
    <source>
        <dbReference type="ARBA" id="ARBA00022659"/>
    </source>
</evidence>
<feature type="domain" description="Sushi" evidence="6">
    <location>
        <begin position="275"/>
        <end position="333"/>
    </location>
</feature>
<dbReference type="SMART" id="SM00032">
    <property type="entry name" value="CCP"/>
    <property type="match status" value="7"/>
</dbReference>
<feature type="signal peptide" evidence="5">
    <location>
        <begin position="1"/>
        <end position="20"/>
    </location>
</feature>
<dbReference type="CDD" id="cd00033">
    <property type="entry name" value="CCP"/>
    <property type="match status" value="2"/>
</dbReference>
<feature type="domain" description="Sushi" evidence="6">
    <location>
        <begin position="28"/>
        <end position="85"/>
    </location>
</feature>
<evidence type="ECO:0000259" key="6">
    <source>
        <dbReference type="PROSITE" id="PS50923"/>
    </source>
</evidence>
<proteinExistence type="predicted"/>
<reference evidence="7" key="2">
    <citation type="submission" date="2025-09" db="UniProtKB">
        <authorList>
            <consortium name="Ensembl"/>
        </authorList>
    </citation>
    <scope>IDENTIFICATION</scope>
</reference>
<dbReference type="InterPro" id="IPR000436">
    <property type="entry name" value="Sushi_SCR_CCP_dom"/>
</dbReference>